<dbReference type="InterPro" id="IPR004045">
    <property type="entry name" value="Glutathione_S-Trfase_N"/>
</dbReference>
<dbReference type="GO" id="GO:0016740">
    <property type="term" value="F:transferase activity"/>
    <property type="evidence" value="ECO:0007669"/>
    <property type="project" value="UniProtKB-KW"/>
</dbReference>
<feature type="domain" description="GST C-terminal" evidence="2">
    <location>
        <begin position="84"/>
        <end position="211"/>
    </location>
</feature>
<keyword evidence="3" id="KW-0808">Transferase</keyword>
<feature type="domain" description="GST N-terminal" evidence="1">
    <location>
        <begin position="1"/>
        <end position="79"/>
    </location>
</feature>
<evidence type="ECO:0000259" key="2">
    <source>
        <dbReference type="PROSITE" id="PS50405"/>
    </source>
</evidence>
<reference evidence="3 4" key="1">
    <citation type="submission" date="2016-04" db="EMBL/GenBank/DDBJ databases">
        <title>A degradative enzymes factory behind the ericoid mycorrhizal symbiosis.</title>
        <authorList>
            <consortium name="DOE Joint Genome Institute"/>
            <person name="Martino E."/>
            <person name="Morin E."/>
            <person name="Grelet G."/>
            <person name="Kuo A."/>
            <person name="Kohler A."/>
            <person name="Daghino S."/>
            <person name="Barry K."/>
            <person name="Choi C."/>
            <person name="Cichocki N."/>
            <person name="Clum A."/>
            <person name="Copeland A."/>
            <person name="Hainaut M."/>
            <person name="Haridas S."/>
            <person name="Labutti K."/>
            <person name="Lindquist E."/>
            <person name="Lipzen A."/>
            <person name="Khouja H.-R."/>
            <person name="Murat C."/>
            <person name="Ohm R."/>
            <person name="Olson A."/>
            <person name="Spatafora J."/>
            <person name="Veneault-Fourrey C."/>
            <person name="Henrissat B."/>
            <person name="Grigoriev I."/>
            <person name="Martin F."/>
            <person name="Perotto S."/>
        </authorList>
    </citation>
    <scope>NUCLEOTIDE SEQUENCE [LARGE SCALE GENOMIC DNA]</scope>
    <source>
        <strain evidence="3 4">F</strain>
    </source>
</reference>
<proteinExistence type="predicted"/>
<dbReference type="InterPro" id="IPR010987">
    <property type="entry name" value="Glutathione-S-Trfase_C-like"/>
</dbReference>
<dbReference type="SUPFAM" id="SSF47616">
    <property type="entry name" value="GST C-terminal domain-like"/>
    <property type="match status" value="1"/>
</dbReference>
<gene>
    <name evidence="3" type="ORF">L207DRAFT_584290</name>
</gene>
<dbReference type="Pfam" id="PF13409">
    <property type="entry name" value="GST_N_2"/>
    <property type="match status" value="1"/>
</dbReference>
<evidence type="ECO:0000313" key="3">
    <source>
        <dbReference type="EMBL" id="PMD38892.1"/>
    </source>
</evidence>
<accession>A0A2J6RK54</accession>
<dbReference type="InterPro" id="IPR036249">
    <property type="entry name" value="Thioredoxin-like_sf"/>
</dbReference>
<dbReference type="PANTHER" id="PTHR43968">
    <property type="match status" value="1"/>
</dbReference>
<dbReference type="InterPro" id="IPR040079">
    <property type="entry name" value="Glutathione_S-Trfase"/>
</dbReference>
<dbReference type="CDD" id="cd03205">
    <property type="entry name" value="GST_C_6"/>
    <property type="match status" value="1"/>
</dbReference>
<dbReference type="SFLD" id="SFLDG00358">
    <property type="entry name" value="Main_(cytGST)"/>
    <property type="match status" value="1"/>
</dbReference>
<dbReference type="EMBL" id="KZ613947">
    <property type="protein sequence ID" value="PMD38892.1"/>
    <property type="molecule type" value="Genomic_DNA"/>
</dbReference>
<dbReference type="STRING" id="1149755.A0A2J6RK54"/>
<dbReference type="InterPro" id="IPR036282">
    <property type="entry name" value="Glutathione-S-Trfase_C_sf"/>
</dbReference>
<dbReference type="SFLD" id="SFLDS00019">
    <property type="entry name" value="Glutathione_Transferase_(cytos"/>
    <property type="match status" value="1"/>
</dbReference>
<dbReference type="PROSITE" id="PS50404">
    <property type="entry name" value="GST_NTER"/>
    <property type="match status" value="1"/>
</dbReference>
<organism evidence="3 4">
    <name type="scientific">Hyaloscypha variabilis (strain UAMH 11265 / GT02V1 / F)</name>
    <name type="common">Meliniomyces variabilis</name>
    <dbReference type="NCBI Taxonomy" id="1149755"/>
    <lineage>
        <taxon>Eukaryota</taxon>
        <taxon>Fungi</taxon>
        <taxon>Dikarya</taxon>
        <taxon>Ascomycota</taxon>
        <taxon>Pezizomycotina</taxon>
        <taxon>Leotiomycetes</taxon>
        <taxon>Helotiales</taxon>
        <taxon>Hyaloscyphaceae</taxon>
        <taxon>Hyaloscypha</taxon>
        <taxon>Hyaloscypha variabilis</taxon>
    </lineage>
</organism>
<dbReference type="Pfam" id="PF13410">
    <property type="entry name" value="GST_C_2"/>
    <property type="match status" value="1"/>
</dbReference>
<keyword evidence="4" id="KW-1185">Reference proteome</keyword>
<dbReference type="OrthoDB" id="249703at2759"/>
<dbReference type="PANTHER" id="PTHR43968:SF6">
    <property type="entry name" value="GLUTATHIONE S-TRANSFERASE OMEGA"/>
    <property type="match status" value="1"/>
</dbReference>
<evidence type="ECO:0000259" key="1">
    <source>
        <dbReference type="PROSITE" id="PS50404"/>
    </source>
</evidence>
<dbReference type="Gene3D" id="1.20.1050.10">
    <property type="match status" value="1"/>
</dbReference>
<dbReference type="PROSITE" id="PS50405">
    <property type="entry name" value="GST_CTER"/>
    <property type="match status" value="1"/>
</dbReference>
<dbReference type="Gene3D" id="3.40.30.10">
    <property type="entry name" value="Glutaredoxin"/>
    <property type="match status" value="1"/>
</dbReference>
<evidence type="ECO:0000313" key="4">
    <source>
        <dbReference type="Proteomes" id="UP000235786"/>
    </source>
</evidence>
<dbReference type="AlphaFoldDB" id="A0A2J6RK54"/>
<protein>
    <submittedName>
        <fullName evidence="3">Glutathione S-transferase domain-containing protein</fullName>
    </submittedName>
</protein>
<sequence>MLKLISATPSPYARKVRIVLAEKEIPFELITEIPWDSTTATPQHDPLEKLPILILEDGSSVYESHYILEYIEAKFPGKMPMLSEDVDERLFAKKVEVVADGMCDALVLRFFEKQRAEGAQSPEWQARQMRKIDGGFKALAEWVGDKEFIVGGKFGLADVAAGSVCGCVDVRFSEHAWRTNYPNLARYIDKLGERKSFKDTVPVGQNIKNKIV</sequence>
<name>A0A2J6RK54_HYAVF</name>
<dbReference type="SUPFAM" id="SSF52833">
    <property type="entry name" value="Thioredoxin-like"/>
    <property type="match status" value="1"/>
</dbReference>
<dbReference type="InterPro" id="IPR050983">
    <property type="entry name" value="GST_Omega/HSP26"/>
</dbReference>
<dbReference type="GO" id="GO:0005737">
    <property type="term" value="C:cytoplasm"/>
    <property type="evidence" value="ECO:0007669"/>
    <property type="project" value="TreeGrafter"/>
</dbReference>
<dbReference type="Proteomes" id="UP000235786">
    <property type="component" value="Unassembled WGS sequence"/>
</dbReference>